<keyword evidence="4 8" id="KW-0479">Metal-binding</keyword>
<dbReference type="InterPro" id="IPR016432">
    <property type="entry name" value="RNP4"/>
</dbReference>
<dbReference type="EC" id="3.1.26.5" evidence="8"/>
<comment type="caution">
    <text evidence="10">The sequence shown here is derived from an EMBL/GenBank/DDBJ whole genome shotgun (WGS) entry which is preliminary data.</text>
</comment>
<sequence length="139" mass="16197">MPRRARTSKDIARDIGIQSIHKLYVLAVEAARRGEIEYSRALLREADEIRRLLRLAKPVLLRRGVCRNCWAPLVLGLTARVRLVRDGRVTRRVVTCLICGYKHRYIVRVRRYGVHEEPREAEGNSATGARRRNNRQEWA</sequence>
<feature type="region of interest" description="Disordered" evidence="9">
    <location>
        <begin position="120"/>
        <end position="139"/>
    </location>
</feature>
<comment type="catalytic activity">
    <reaction evidence="8">
        <text>Endonucleolytic cleavage of RNA, removing 5'-extranucleotides from tRNA precursor.</text>
        <dbReference type="EC" id="3.1.26.5"/>
    </reaction>
</comment>
<keyword evidence="5 8" id="KW-0255">Endonuclease</keyword>
<evidence type="ECO:0000256" key="3">
    <source>
        <dbReference type="ARBA" id="ARBA00022722"/>
    </source>
</evidence>
<evidence type="ECO:0000313" key="11">
    <source>
        <dbReference type="Proteomes" id="UP000600071"/>
    </source>
</evidence>
<reference evidence="10" key="1">
    <citation type="journal article" date="2020" name="ISME J.">
        <title>Gammaproteobacteria mediating utilization of methyl-, sulfur- and petroleum organic compounds in deep ocean hydrothermal plumes.</title>
        <authorList>
            <person name="Zhou Z."/>
            <person name="Liu Y."/>
            <person name="Pan J."/>
            <person name="Cron B.R."/>
            <person name="Toner B.M."/>
            <person name="Anantharaman K."/>
            <person name="Breier J.A."/>
            <person name="Dick G.J."/>
            <person name="Li M."/>
        </authorList>
    </citation>
    <scope>NUCLEOTIDE SEQUENCE</scope>
    <source>
        <strain evidence="10">SZUA-1523</strain>
    </source>
</reference>
<dbReference type="AlphaFoldDB" id="A0A832ZUL3"/>
<evidence type="ECO:0000256" key="5">
    <source>
        <dbReference type="ARBA" id="ARBA00022759"/>
    </source>
</evidence>
<dbReference type="Gene3D" id="6.20.50.20">
    <property type="match status" value="1"/>
</dbReference>
<keyword evidence="3 8" id="KW-0540">Nuclease</keyword>
<evidence type="ECO:0000256" key="4">
    <source>
        <dbReference type="ARBA" id="ARBA00022723"/>
    </source>
</evidence>
<evidence type="ECO:0000256" key="1">
    <source>
        <dbReference type="ARBA" id="ARBA00022490"/>
    </source>
</evidence>
<dbReference type="Pfam" id="PF04032">
    <property type="entry name" value="Rpr2"/>
    <property type="match status" value="1"/>
</dbReference>
<feature type="binding site" evidence="8">
    <location>
        <position position="66"/>
    </location>
    <ligand>
        <name>Zn(2+)</name>
        <dbReference type="ChEBI" id="CHEBI:29105"/>
    </ligand>
</feature>
<keyword evidence="1 8" id="KW-0963">Cytoplasm</keyword>
<evidence type="ECO:0000256" key="6">
    <source>
        <dbReference type="ARBA" id="ARBA00022801"/>
    </source>
</evidence>
<dbReference type="GO" id="GO:0030677">
    <property type="term" value="C:ribonuclease P complex"/>
    <property type="evidence" value="ECO:0007669"/>
    <property type="project" value="UniProtKB-UniRule"/>
</dbReference>
<dbReference type="EMBL" id="DQVR01000076">
    <property type="protein sequence ID" value="HIQ24094.1"/>
    <property type="molecule type" value="Genomic_DNA"/>
</dbReference>
<dbReference type="GO" id="GO:0004526">
    <property type="term" value="F:ribonuclease P activity"/>
    <property type="evidence" value="ECO:0007669"/>
    <property type="project" value="UniProtKB-UniRule"/>
</dbReference>
<comment type="similarity">
    <text evidence="8">Belongs to the eukaryotic/archaeal RNase P protein component 4 family.</text>
</comment>
<evidence type="ECO:0000256" key="8">
    <source>
        <dbReference type="HAMAP-Rule" id="MF_00757"/>
    </source>
</evidence>
<feature type="binding site" evidence="8">
    <location>
        <position position="69"/>
    </location>
    <ligand>
        <name>Zn(2+)</name>
        <dbReference type="ChEBI" id="CHEBI:29105"/>
    </ligand>
</feature>
<keyword evidence="2 8" id="KW-0819">tRNA processing</keyword>
<evidence type="ECO:0000313" key="10">
    <source>
        <dbReference type="EMBL" id="HIQ24094.1"/>
    </source>
</evidence>
<comment type="function">
    <text evidence="8">Part of ribonuclease P, a protein complex that generates mature tRNA molecules by cleaving their 5'-ends.</text>
</comment>
<dbReference type="Proteomes" id="UP000600071">
    <property type="component" value="Unassembled WGS sequence"/>
</dbReference>
<keyword evidence="7 8" id="KW-0862">Zinc</keyword>
<evidence type="ECO:0000256" key="2">
    <source>
        <dbReference type="ARBA" id="ARBA00022694"/>
    </source>
</evidence>
<name>A0A832ZUL3_9CREN</name>
<dbReference type="GO" id="GO:0001682">
    <property type="term" value="P:tRNA 5'-leader removal"/>
    <property type="evidence" value="ECO:0007669"/>
    <property type="project" value="UniProtKB-UniRule"/>
</dbReference>
<protein>
    <recommendedName>
        <fullName evidence="8">Ribonuclease P protein component 4</fullName>
        <shortName evidence="8">RNase P component 4</shortName>
        <ecNumber evidence="8">3.1.26.5</ecNumber>
    </recommendedName>
    <alternativeName>
        <fullName evidence="8">Rpp21</fullName>
    </alternativeName>
</protein>
<proteinExistence type="inferred from homology"/>
<feature type="binding site" evidence="8">
    <location>
        <position position="99"/>
    </location>
    <ligand>
        <name>Zn(2+)</name>
        <dbReference type="ChEBI" id="CHEBI:29105"/>
    </ligand>
</feature>
<evidence type="ECO:0000256" key="9">
    <source>
        <dbReference type="SAM" id="MobiDB-lite"/>
    </source>
</evidence>
<evidence type="ECO:0000256" key="7">
    <source>
        <dbReference type="ARBA" id="ARBA00022833"/>
    </source>
</evidence>
<comment type="subcellular location">
    <subcellularLocation>
        <location evidence="8">Cytoplasm</location>
    </subcellularLocation>
</comment>
<accession>A0A832ZUL3</accession>
<organism evidence="10 11">
    <name type="scientific">Pyrodictium delaneyi</name>
    <dbReference type="NCBI Taxonomy" id="1273541"/>
    <lineage>
        <taxon>Archaea</taxon>
        <taxon>Thermoproteota</taxon>
        <taxon>Thermoprotei</taxon>
        <taxon>Desulfurococcales</taxon>
        <taxon>Pyrodictiaceae</taxon>
        <taxon>Pyrodictium</taxon>
    </lineage>
</organism>
<keyword evidence="6 8" id="KW-0378">Hydrolase</keyword>
<dbReference type="HAMAP" id="MF_00757">
    <property type="entry name" value="RNase_P_4"/>
    <property type="match status" value="1"/>
</dbReference>
<gene>
    <name evidence="8" type="primary">rnp4</name>
    <name evidence="10" type="ORF">EYH50_03500</name>
</gene>
<dbReference type="GO" id="GO:0005737">
    <property type="term" value="C:cytoplasm"/>
    <property type="evidence" value="ECO:0007669"/>
    <property type="project" value="UniProtKB-SubCell"/>
</dbReference>
<feature type="binding site" evidence="8">
    <location>
        <position position="96"/>
    </location>
    <ligand>
        <name>Zn(2+)</name>
        <dbReference type="ChEBI" id="CHEBI:29105"/>
    </ligand>
</feature>
<dbReference type="InterPro" id="IPR007175">
    <property type="entry name" value="Rpr2/Snm1/Rpp21"/>
</dbReference>
<dbReference type="GO" id="GO:0008270">
    <property type="term" value="F:zinc ion binding"/>
    <property type="evidence" value="ECO:0007669"/>
    <property type="project" value="UniProtKB-UniRule"/>
</dbReference>
<comment type="subunit">
    <text evidence="8">Consists of a catalytic RNA component and at least 4-5 protein subunits.</text>
</comment>
<comment type="cofactor">
    <cofactor evidence="8">
        <name>Zn(2+)</name>
        <dbReference type="ChEBI" id="CHEBI:29105"/>
    </cofactor>
    <text evidence="8">Binds 1 zinc ion per subunit.</text>
</comment>